<name>A0AAN2PCN7_9BACI</name>
<dbReference type="RefSeq" id="WP_072272192.1">
    <property type="nucleotide sequence ID" value="NZ_CCXW01000001.1"/>
</dbReference>
<proteinExistence type="predicted"/>
<reference evidence="1 2" key="1">
    <citation type="journal article" date="2014" name="Genome Announc.">
        <title>Genome Sequence of Bacillus simplex Strain P558, Isolated from a Human Fecal Sample.</title>
        <authorList>
            <person name="Croce O."/>
            <person name="Hugon P."/>
            <person name="Lagier J.C."/>
            <person name="Bibi F."/>
            <person name="Robert C."/>
            <person name="Azhar E.I."/>
            <person name="Raoult D."/>
            <person name="Fournier P.E."/>
        </authorList>
    </citation>
    <scope>NUCLEOTIDE SEQUENCE [LARGE SCALE GENOMIC DNA]</scope>
    <source>
        <strain evidence="1 2">P558</strain>
    </source>
</reference>
<organism evidence="1 2">
    <name type="scientific">Peribacillus simplex</name>
    <dbReference type="NCBI Taxonomy" id="1478"/>
    <lineage>
        <taxon>Bacteria</taxon>
        <taxon>Bacillati</taxon>
        <taxon>Bacillota</taxon>
        <taxon>Bacilli</taxon>
        <taxon>Bacillales</taxon>
        <taxon>Bacillaceae</taxon>
        <taxon>Peribacillus</taxon>
    </lineage>
</organism>
<protein>
    <submittedName>
        <fullName evidence="1">Uncharacterized protein</fullName>
    </submittedName>
</protein>
<dbReference type="EMBL" id="CCXW01000001">
    <property type="protein sequence ID" value="CEG30033.1"/>
    <property type="molecule type" value="Genomic_DNA"/>
</dbReference>
<evidence type="ECO:0000313" key="1">
    <source>
        <dbReference type="EMBL" id="CEG30033.1"/>
    </source>
</evidence>
<dbReference type="Proteomes" id="UP000182110">
    <property type="component" value="Unassembled WGS sequence"/>
</dbReference>
<keyword evidence="2" id="KW-1185">Reference proteome</keyword>
<dbReference type="AlphaFoldDB" id="A0AAN2PCN7"/>
<comment type="caution">
    <text evidence="1">The sequence shown here is derived from an EMBL/GenBank/DDBJ whole genome shotgun (WGS) entry which is preliminary data.</text>
</comment>
<gene>
    <name evidence="1" type="ORF">BN1180_00128</name>
</gene>
<accession>A0AAN2PCN7</accession>
<evidence type="ECO:0000313" key="2">
    <source>
        <dbReference type="Proteomes" id="UP000182110"/>
    </source>
</evidence>
<sequence>MRKDDIYEILQEVDETLLLIGEQYVKAHEDKEIQEVVKVKVKNALENFRSCLDYCLHDIDELVLNRNRKVIYFPYESSKNAFKTAIHKNFKGLRNKNSKVYDALESVQDFNNPDSPWLTILCRRTNKVKHDKLLKQSRRDNHQVTIPGLGKFKNNRNVVFENCTMVTDTAVIPIDFSIDHQGNITSNKPIDPRLSIEKIDWVTFTIANTNRDVLEFLTQCRNEIGRMVEQIYLEIG</sequence>